<evidence type="ECO:0008006" key="4">
    <source>
        <dbReference type="Google" id="ProtNLM"/>
    </source>
</evidence>
<dbReference type="Pfam" id="PF08011">
    <property type="entry name" value="PDDEXK_9"/>
    <property type="match status" value="1"/>
</dbReference>
<organism evidence="2 3">
    <name type="scientific">Candidatus Magnetoglobus multicellularis str. Araruama</name>
    <dbReference type="NCBI Taxonomy" id="890399"/>
    <lineage>
        <taxon>Bacteria</taxon>
        <taxon>Pseudomonadati</taxon>
        <taxon>Thermodesulfobacteriota</taxon>
        <taxon>Desulfobacteria</taxon>
        <taxon>Desulfobacterales</taxon>
        <taxon>Desulfobacteraceae</taxon>
        <taxon>Candidatus Magnetoglobus</taxon>
    </lineage>
</organism>
<accession>A0A1V1NZD4</accession>
<keyword evidence="1" id="KW-0175">Coiled coil</keyword>
<dbReference type="EMBL" id="ATBP01001176">
    <property type="protein sequence ID" value="ETR67876.1"/>
    <property type="molecule type" value="Genomic_DNA"/>
</dbReference>
<dbReference type="PANTHER" id="PTHR34825:SF2">
    <property type="entry name" value="AAA-ATPASE-LIKE DOMAIN-CONTAINING PROTEIN"/>
    <property type="match status" value="1"/>
</dbReference>
<dbReference type="InterPro" id="IPR012547">
    <property type="entry name" value="PDDEXK_9"/>
</dbReference>
<evidence type="ECO:0000313" key="3">
    <source>
        <dbReference type="Proteomes" id="UP000189670"/>
    </source>
</evidence>
<gene>
    <name evidence="2" type="ORF">OMM_04899</name>
</gene>
<dbReference type="PANTHER" id="PTHR34825">
    <property type="entry name" value="CONSERVED PROTEIN, WITH A WEAK D-GALACTARATE DEHYDRATASE/ALTRONATE HYDROLASE DOMAIN"/>
    <property type="match status" value="1"/>
</dbReference>
<evidence type="ECO:0000313" key="2">
    <source>
        <dbReference type="EMBL" id="ETR67876.1"/>
    </source>
</evidence>
<sequence length="192" mass="23291">MYGYIRSGFKDVETFKIDMFLLAQHMRDMGFRGNWKPFFQYLSEQIEKQTAIRDYLNGEKVIQGFLLAYLNVVDFYTTQSEAEMNKGYSDIYLEPFLGKYPDLSWSYLIELKYLSKKEYSEDKQQEKIKDAQEELDKYEQSDRVKNSIGNTQLKKLFWFIKRGNWFFARNTENMMHLKYMMEFDFKQRKVIV</sequence>
<proteinExistence type="predicted"/>
<dbReference type="Proteomes" id="UP000189670">
    <property type="component" value="Unassembled WGS sequence"/>
</dbReference>
<name>A0A1V1NZD4_9BACT</name>
<reference evidence="3" key="1">
    <citation type="submission" date="2012-11" db="EMBL/GenBank/DDBJ databases">
        <authorList>
            <person name="Lucero-Rivera Y.E."/>
            <person name="Tovar-Ramirez D."/>
        </authorList>
    </citation>
    <scope>NUCLEOTIDE SEQUENCE [LARGE SCALE GENOMIC DNA]</scope>
    <source>
        <strain evidence="3">Araruama</strain>
    </source>
</reference>
<feature type="coiled-coil region" evidence="1">
    <location>
        <begin position="114"/>
        <end position="141"/>
    </location>
</feature>
<comment type="caution">
    <text evidence="2">The sequence shown here is derived from an EMBL/GenBank/DDBJ whole genome shotgun (WGS) entry which is preliminary data.</text>
</comment>
<protein>
    <recommendedName>
        <fullName evidence="4">AAA-ATPase-like domain-containing protein</fullName>
    </recommendedName>
</protein>
<dbReference type="AlphaFoldDB" id="A0A1V1NZD4"/>
<evidence type="ECO:0000256" key="1">
    <source>
        <dbReference type="SAM" id="Coils"/>
    </source>
</evidence>